<name>A0A9R0EYL9_SPOFR</name>
<dbReference type="InterPro" id="IPR048366">
    <property type="entry name" value="TNP-like_GBD"/>
</dbReference>
<proteinExistence type="predicted"/>
<evidence type="ECO:0000259" key="1">
    <source>
        <dbReference type="Pfam" id="PF21787"/>
    </source>
</evidence>
<feature type="domain" description="Transposable element P transposase-like GTP-binding insertion" evidence="2">
    <location>
        <begin position="264"/>
        <end position="365"/>
    </location>
</feature>
<reference evidence="5" key="1">
    <citation type="submission" date="2025-08" db="UniProtKB">
        <authorList>
            <consortium name="RefSeq"/>
        </authorList>
    </citation>
    <scope>IDENTIFICATION</scope>
    <source>
        <tissue evidence="5">Whole larval tissue</tissue>
    </source>
</reference>
<dbReference type="Pfam" id="PF21787">
    <property type="entry name" value="TNP-like_RNaseH_N"/>
    <property type="match status" value="1"/>
</dbReference>
<dbReference type="Proteomes" id="UP000829999">
    <property type="component" value="Chromosome 18"/>
</dbReference>
<feature type="domain" description="Transposable element P transposase-like RNase H C-terminal" evidence="3">
    <location>
        <begin position="445"/>
        <end position="477"/>
    </location>
</feature>
<evidence type="ECO:0000259" key="3">
    <source>
        <dbReference type="Pfam" id="PF21789"/>
    </source>
</evidence>
<protein>
    <submittedName>
        <fullName evidence="5">Uncharacterized protein LOC118277811</fullName>
    </submittedName>
</protein>
<feature type="domain" description="Transposable element P transposase-like RNase H" evidence="1">
    <location>
        <begin position="38"/>
        <end position="169"/>
    </location>
</feature>
<accession>A0A9R0EYL9</accession>
<dbReference type="PANTHER" id="PTHR47577">
    <property type="entry name" value="THAP DOMAIN-CONTAINING PROTEIN 6"/>
    <property type="match status" value="1"/>
</dbReference>
<sequence>MALTILKQSPKAYELLKKMFVLPSKRCLQGLLHSFRMEPGINKEILEDLKKVASRMSTENKLVNILFDEVSLAPGVEYNAAIGKIIGFEDNGYARNKTLADHALVFMIKGIKSKRKQPICFTFCKGTTKAALLKNLLKCVIKEINSTGLIVVATICDQATTNVRVVRELQNDTRELDMIDRGKYFYFRMEPGINKDILEDLKKVASRMSTENKLVNILFDEVSLAPGVEYNAAIGKIIGFEDNGYARNKTLADHALVFMIKGIKKNGEVKWAKWEHLKMLLAVDDGDDEIRLVNKLTEMHVDKNKIPKMKVKFAAQVFSQRVSSALRFLSKHNILPDECQGTADFLLVFDKLFDSFNGHSYEGSSKKYKQCLKYNSPHFQLWNEMLPILESIKFESVVRKNDSVLIKHESIPSIKNWIHNIKTFKEMWLHVNVDYKIKNLLTRNFNQDPLENFFSGIRSNGVRNINPNCNQFMNAYKTLLINNFNSVHSVTANCEDDFNKSFQSFFNLIVNKPDLPDNDDFACDIDALLIVMNEIKINDSLIYNESKKYVAGYIIKKIKTNIFRTCKTCMRDLCRSEVDMQSFNYEVDYTKKSLFHPSYNFHNLMADIYHLIVACLRDCPESNVLYKKIKFVINCACDYNIITCIKHKELLIEFINNLAIKLIIQLVYRGKQNFKGQNNDIR</sequence>
<evidence type="ECO:0000313" key="5">
    <source>
        <dbReference type="RefSeq" id="XP_050556009.1"/>
    </source>
</evidence>
<dbReference type="PANTHER" id="PTHR47577:SF2">
    <property type="entry name" value="THAP DOMAIN CONTAINING 9"/>
    <property type="match status" value="1"/>
</dbReference>
<evidence type="ECO:0000313" key="4">
    <source>
        <dbReference type="Proteomes" id="UP000829999"/>
    </source>
</evidence>
<dbReference type="RefSeq" id="XP_050556009.1">
    <property type="nucleotide sequence ID" value="XM_050700052.1"/>
</dbReference>
<gene>
    <name evidence="5" type="primary">LOC118277811</name>
</gene>
<keyword evidence="4" id="KW-1185">Reference proteome</keyword>
<dbReference type="Pfam" id="PF21789">
    <property type="entry name" value="TNP-like_RNaseH_C"/>
    <property type="match status" value="1"/>
</dbReference>
<dbReference type="GeneID" id="118277811"/>
<dbReference type="InterPro" id="IPR048367">
    <property type="entry name" value="TNP-like_RNaseH_C"/>
</dbReference>
<evidence type="ECO:0000259" key="2">
    <source>
        <dbReference type="Pfam" id="PF21788"/>
    </source>
</evidence>
<dbReference type="AlphaFoldDB" id="A0A9R0EYL9"/>
<organism evidence="4 5">
    <name type="scientific">Spodoptera frugiperda</name>
    <name type="common">Fall armyworm</name>
    <dbReference type="NCBI Taxonomy" id="7108"/>
    <lineage>
        <taxon>Eukaryota</taxon>
        <taxon>Metazoa</taxon>
        <taxon>Ecdysozoa</taxon>
        <taxon>Arthropoda</taxon>
        <taxon>Hexapoda</taxon>
        <taxon>Insecta</taxon>
        <taxon>Pterygota</taxon>
        <taxon>Neoptera</taxon>
        <taxon>Endopterygota</taxon>
        <taxon>Lepidoptera</taxon>
        <taxon>Glossata</taxon>
        <taxon>Ditrysia</taxon>
        <taxon>Noctuoidea</taxon>
        <taxon>Noctuidae</taxon>
        <taxon>Amphipyrinae</taxon>
        <taxon>Spodoptera</taxon>
    </lineage>
</organism>
<dbReference type="InterPro" id="IPR048365">
    <property type="entry name" value="TNP-like_RNaseH_N"/>
</dbReference>
<dbReference type="Pfam" id="PF21788">
    <property type="entry name" value="TNP-like_GBD"/>
    <property type="match status" value="1"/>
</dbReference>
<dbReference type="OrthoDB" id="8120989at2759"/>